<evidence type="ECO:0000313" key="2">
    <source>
        <dbReference type="Proteomes" id="UP000825598"/>
    </source>
</evidence>
<organism evidence="1 2">
    <name type="scientific">Mycolicibacterium farcinogenes</name>
    <name type="common">Mycobacterium farcinogenes</name>
    <dbReference type="NCBI Taxonomy" id="1802"/>
    <lineage>
        <taxon>Bacteria</taxon>
        <taxon>Bacillati</taxon>
        <taxon>Actinomycetota</taxon>
        <taxon>Actinomycetes</taxon>
        <taxon>Mycobacteriales</taxon>
        <taxon>Mycobacteriaceae</taxon>
        <taxon>Mycolicibacterium</taxon>
    </lineage>
</organism>
<gene>
    <name evidence="1" type="ORF">K6L26_04345</name>
</gene>
<evidence type="ECO:0000313" key="1">
    <source>
        <dbReference type="EMBL" id="QZH66920.1"/>
    </source>
</evidence>
<protein>
    <submittedName>
        <fullName evidence="1">Helix-turn-helix domain-containing protein</fullName>
    </submittedName>
</protein>
<dbReference type="Proteomes" id="UP000825598">
    <property type="component" value="Chromosome"/>
</dbReference>
<keyword evidence="2" id="KW-1185">Reference proteome</keyword>
<reference evidence="1" key="1">
    <citation type="submission" date="2021-07" db="EMBL/GenBank/DDBJ databases">
        <title>Complete Genome Sequences of Mycobacterium farcinogenes Isolated from Clinical Specimens from Patients in Thailand.</title>
        <authorList>
            <person name="Sodsai P."/>
        </authorList>
    </citation>
    <scope>NUCLEOTIDE SEQUENCE</scope>
    <source>
        <strain evidence="1">BKK/CU-MFGFA-001</strain>
    </source>
</reference>
<sequence>MSAGTFNFEIAFVVEDIDDPADERIDRVAELLPNFVLTSYGDLMVATVLVRAADAVEAGVFAAKAIESSGIRVLRTYQDLVTRQDIAERIGVTRQAVGNWVRGERHEDTPFPSAVSHVAGGIWLWGDVAAWARAHHYSVDDALFPSLSEHTRLDLLIAAGVRAVTVSTYVAAADITFRQRRSLPETGNSYQRSYALAS</sequence>
<proteinExistence type="predicted"/>
<name>A0ACD1FIM1_MYCFR</name>
<accession>A0ACD1FIM1</accession>
<dbReference type="EMBL" id="CP081673">
    <property type="protein sequence ID" value="QZH66920.1"/>
    <property type="molecule type" value="Genomic_DNA"/>
</dbReference>